<dbReference type="Gene3D" id="3.40.50.1390">
    <property type="entry name" value="Resolvase, N-terminal catalytic domain"/>
    <property type="match status" value="1"/>
</dbReference>
<comment type="caution">
    <text evidence="7">The sequence shown here is derived from an EMBL/GenBank/DDBJ whole genome shotgun (WGS) entry which is preliminary data.</text>
</comment>
<dbReference type="PANTHER" id="PTHR30461">
    <property type="entry name" value="DNA-INVERTASE FROM LAMBDOID PROPHAGE"/>
    <property type="match status" value="1"/>
</dbReference>
<dbReference type="RefSeq" id="WP_007415452.1">
    <property type="nucleotide sequence ID" value="NZ_ABOX02000016.1"/>
</dbReference>
<dbReference type="InterPro" id="IPR050639">
    <property type="entry name" value="SSR_resolvase"/>
</dbReference>
<evidence type="ECO:0000256" key="2">
    <source>
        <dbReference type="ARBA" id="ARBA00023125"/>
    </source>
</evidence>
<evidence type="ECO:0000313" key="8">
    <source>
        <dbReference type="Proteomes" id="UP000003688"/>
    </source>
</evidence>
<dbReference type="EMBL" id="ABOX02000016">
    <property type="protein sequence ID" value="EEF60501.1"/>
    <property type="molecule type" value="Genomic_DNA"/>
</dbReference>
<evidence type="ECO:0000313" key="7">
    <source>
        <dbReference type="EMBL" id="EEF60501.1"/>
    </source>
</evidence>
<keyword evidence="2" id="KW-0238">DNA-binding</keyword>
<feature type="active site" description="O-(5'-phospho-DNA)-serine intermediate" evidence="4 5">
    <location>
        <position position="13"/>
    </location>
</feature>
<dbReference type="Proteomes" id="UP000003688">
    <property type="component" value="Unassembled WGS sequence"/>
</dbReference>
<evidence type="ECO:0000259" key="6">
    <source>
        <dbReference type="PROSITE" id="PS51736"/>
    </source>
</evidence>
<dbReference type="InterPro" id="IPR036162">
    <property type="entry name" value="Resolvase-like_N_sf"/>
</dbReference>
<dbReference type="GO" id="GO:0015074">
    <property type="term" value="P:DNA integration"/>
    <property type="evidence" value="ECO:0007669"/>
    <property type="project" value="UniProtKB-KW"/>
</dbReference>
<proteinExistence type="predicted"/>
<keyword evidence="8" id="KW-1185">Reference proteome</keyword>
<dbReference type="CDD" id="cd00338">
    <property type="entry name" value="Ser_Recombinase"/>
    <property type="match status" value="1"/>
</dbReference>
<dbReference type="Pfam" id="PF00239">
    <property type="entry name" value="Resolvase"/>
    <property type="match status" value="1"/>
</dbReference>
<evidence type="ECO:0000256" key="5">
    <source>
        <dbReference type="PROSITE-ProRule" id="PRU10137"/>
    </source>
</evidence>
<sequence>MITKRYISYLRVSTTRQGESGLGLEAQRAAVTNFVCSMGPEAEIVREFVEVESGKRSDRPVLAEAVRECKAKGCILLVAKLDRLSRNLHFVTALQNSKVDFVAADNPHATPFLIHILVAVAEHERTMISVRTKAALEAARKRGVTFGNPQYRDAIPKANKAWKKLAADRNTELRRTVTEVMEKTGLTKLAEIANALNLRGIKTNRGCQFTPTQVHRLLQPT</sequence>
<organism evidence="7 8">
    <name type="scientific">Pedosphaera parvula (strain Ellin514)</name>
    <dbReference type="NCBI Taxonomy" id="320771"/>
    <lineage>
        <taxon>Bacteria</taxon>
        <taxon>Pseudomonadati</taxon>
        <taxon>Verrucomicrobiota</taxon>
        <taxon>Pedosphaerae</taxon>
        <taxon>Pedosphaerales</taxon>
        <taxon>Pedosphaeraceae</taxon>
        <taxon>Pedosphaera</taxon>
    </lineage>
</organism>
<dbReference type="InterPro" id="IPR006119">
    <property type="entry name" value="Resolv_N"/>
</dbReference>
<evidence type="ECO:0000256" key="1">
    <source>
        <dbReference type="ARBA" id="ARBA00022908"/>
    </source>
</evidence>
<dbReference type="OrthoDB" id="2290206at2"/>
<feature type="domain" description="Resolvase/invertase-type recombinase catalytic" evidence="6">
    <location>
        <begin position="5"/>
        <end position="143"/>
    </location>
</feature>
<protein>
    <submittedName>
        <fullName evidence="7">Resolvase domain protein</fullName>
    </submittedName>
</protein>
<keyword evidence="3" id="KW-0233">DNA recombination</keyword>
<dbReference type="PANTHER" id="PTHR30461:SF2">
    <property type="entry name" value="SERINE RECOMBINASE PINE-RELATED"/>
    <property type="match status" value="1"/>
</dbReference>
<gene>
    <name evidence="7" type="ORF">Cflav_PD3471</name>
</gene>
<evidence type="ECO:0000256" key="4">
    <source>
        <dbReference type="PIRSR" id="PIRSR606118-50"/>
    </source>
</evidence>
<dbReference type="SMART" id="SM00857">
    <property type="entry name" value="Resolvase"/>
    <property type="match status" value="1"/>
</dbReference>
<dbReference type="SUPFAM" id="SSF53041">
    <property type="entry name" value="Resolvase-like"/>
    <property type="match status" value="1"/>
</dbReference>
<reference evidence="7 8" key="1">
    <citation type="journal article" date="2011" name="J. Bacteriol.">
        <title>Genome sequence of 'Pedosphaera parvula' Ellin514, an aerobic Verrucomicrobial isolate from pasture soil.</title>
        <authorList>
            <person name="Kant R."/>
            <person name="van Passel M.W."/>
            <person name="Sangwan P."/>
            <person name="Palva A."/>
            <person name="Lucas S."/>
            <person name="Copeland A."/>
            <person name="Lapidus A."/>
            <person name="Glavina Del Rio T."/>
            <person name="Dalin E."/>
            <person name="Tice H."/>
            <person name="Bruce D."/>
            <person name="Goodwin L."/>
            <person name="Pitluck S."/>
            <person name="Chertkov O."/>
            <person name="Larimer F.W."/>
            <person name="Land M.L."/>
            <person name="Hauser L."/>
            <person name="Brettin T.S."/>
            <person name="Detter J.C."/>
            <person name="Han S."/>
            <person name="de Vos W.M."/>
            <person name="Janssen P.H."/>
            <person name="Smidt H."/>
        </authorList>
    </citation>
    <scope>NUCLEOTIDE SEQUENCE [LARGE SCALE GENOMIC DNA]</scope>
    <source>
        <strain evidence="7 8">Ellin514</strain>
    </source>
</reference>
<keyword evidence="1" id="KW-0229">DNA integration</keyword>
<dbReference type="PROSITE" id="PS00397">
    <property type="entry name" value="RECOMBINASES_1"/>
    <property type="match status" value="1"/>
</dbReference>
<name>B9XI08_PEDPL</name>
<dbReference type="GO" id="GO:0003677">
    <property type="term" value="F:DNA binding"/>
    <property type="evidence" value="ECO:0007669"/>
    <property type="project" value="UniProtKB-KW"/>
</dbReference>
<dbReference type="AlphaFoldDB" id="B9XI08"/>
<dbReference type="InterPro" id="IPR006118">
    <property type="entry name" value="Recombinase_CS"/>
</dbReference>
<evidence type="ECO:0000256" key="3">
    <source>
        <dbReference type="ARBA" id="ARBA00023172"/>
    </source>
</evidence>
<accession>B9XI08</accession>
<dbReference type="PROSITE" id="PS51736">
    <property type="entry name" value="RECOMBINASES_3"/>
    <property type="match status" value="1"/>
</dbReference>
<dbReference type="GO" id="GO:0000150">
    <property type="term" value="F:DNA strand exchange activity"/>
    <property type="evidence" value="ECO:0007669"/>
    <property type="project" value="InterPro"/>
</dbReference>